<evidence type="ECO:0000259" key="2">
    <source>
        <dbReference type="Pfam" id="PF08547"/>
    </source>
</evidence>
<proteinExistence type="inferred from homology"/>
<dbReference type="PANTHER" id="PTHR13194:SF19">
    <property type="entry name" value="NAD(P)-BINDING ROSSMANN-FOLD SUPERFAMILY PROTEIN"/>
    <property type="match status" value="1"/>
</dbReference>
<keyword evidence="4" id="KW-1185">Reference proteome</keyword>
<name>Q8KAS2_CHLTE</name>
<comment type="similarity">
    <text evidence="1">Belongs to the CIA30 family.</text>
</comment>
<accession>Q8KAS2</accession>
<evidence type="ECO:0000313" key="3">
    <source>
        <dbReference type="EMBL" id="AAM73300.1"/>
    </source>
</evidence>
<reference evidence="3 4" key="1">
    <citation type="journal article" date="2002" name="Proc. Natl. Acad. Sci. U.S.A.">
        <title>The complete genome sequence of Chlorobium tepidum TLS, a photosynthetic, anaerobic, green-sulfur bacterium.</title>
        <authorList>
            <person name="Eisen J.A."/>
            <person name="Nelson K.E."/>
            <person name="Paulsen I.T."/>
            <person name="Heidelberg J.F."/>
            <person name="Wu M."/>
            <person name="Dodson R.J."/>
            <person name="Deboy R."/>
            <person name="Gwinn M.L."/>
            <person name="Nelson W.C."/>
            <person name="Haft D.H."/>
            <person name="Hickey E.K."/>
            <person name="Peterson J.D."/>
            <person name="Durkin A.S."/>
            <person name="Kolonay J.L."/>
            <person name="Yang F."/>
            <person name="Holt I."/>
            <person name="Umayam L.A."/>
            <person name="Mason T."/>
            <person name="Brenner M."/>
            <person name="Shea T.P."/>
            <person name="Parksey D."/>
            <person name="Nierman W.C."/>
            <person name="Feldblyum T.V."/>
            <person name="Hansen C.L."/>
            <person name="Craven M.B."/>
            <person name="Radune D."/>
            <person name="Vamathevan J."/>
            <person name="Khouri H."/>
            <person name="White O."/>
            <person name="Gruber T.M."/>
            <person name="Ketchum K.A."/>
            <person name="Venter J.C."/>
            <person name="Tettelin H."/>
            <person name="Bryant D.A."/>
            <person name="Fraser C.M."/>
        </authorList>
    </citation>
    <scope>NUCLEOTIDE SEQUENCE [LARGE SCALE GENOMIC DNA]</scope>
    <source>
        <strain evidence="4">ATCC 49652 / DSM 12025 / NBRC 103806 / TLS</strain>
    </source>
</reference>
<dbReference type="SUPFAM" id="SSF49785">
    <property type="entry name" value="Galactose-binding domain-like"/>
    <property type="match status" value="1"/>
</dbReference>
<dbReference type="GO" id="GO:0051082">
    <property type="term" value="F:unfolded protein binding"/>
    <property type="evidence" value="ECO:0007669"/>
    <property type="project" value="TreeGrafter"/>
</dbReference>
<dbReference type="HOGENOM" id="CLU_059028_5_0_10"/>
<dbReference type="InterPro" id="IPR013857">
    <property type="entry name" value="NADH-UbQ_OxRdtase-assoc_prot30"/>
</dbReference>
<dbReference type="eggNOG" id="COG0702">
    <property type="taxonomic scope" value="Bacteria"/>
</dbReference>
<organism evidence="3 4">
    <name type="scientific">Chlorobaculum tepidum (strain ATCC 49652 / DSM 12025 / NBRC 103806 / TLS)</name>
    <name type="common">Chlorobium tepidum</name>
    <dbReference type="NCBI Taxonomy" id="194439"/>
    <lineage>
        <taxon>Bacteria</taxon>
        <taxon>Pseudomonadati</taxon>
        <taxon>Chlorobiota</taxon>
        <taxon>Chlorobiia</taxon>
        <taxon>Chlorobiales</taxon>
        <taxon>Chlorobiaceae</taxon>
        <taxon>Chlorobaculum</taxon>
    </lineage>
</organism>
<dbReference type="STRING" id="194439.CT2083"/>
<dbReference type="GO" id="GO:0010257">
    <property type="term" value="P:NADH dehydrogenase complex assembly"/>
    <property type="evidence" value="ECO:0007669"/>
    <property type="project" value="TreeGrafter"/>
</dbReference>
<dbReference type="EMBL" id="AE006470">
    <property type="protein sequence ID" value="AAM73300.1"/>
    <property type="molecule type" value="Genomic_DNA"/>
</dbReference>
<dbReference type="Proteomes" id="UP000001007">
    <property type="component" value="Chromosome"/>
</dbReference>
<dbReference type="EnsemblBacteria" id="AAM73300">
    <property type="protein sequence ID" value="AAM73300"/>
    <property type="gene ID" value="CT2083"/>
</dbReference>
<protein>
    <recommendedName>
        <fullName evidence="2">NADH:ubiquinone oxidoreductase intermediate-associated protein 30 domain-containing protein</fullName>
    </recommendedName>
</protein>
<dbReference type="RefSeq" id="WP_010933738.1">
    <property type="nucleotide sequence ID" value="NC_002932.3"/>
</dbReference>
<dbReference type="KEGG" id="cte:CT2083"/>
<evidence type="ECO:0000313" key="4">
    <source>
        <dbReference type="Proteomes" id="UP000001007"/>
    </source>
</evidence>
<dbReference type="Pfam" id="PF08547">
    <property type="entry name" value="CIA30"/>
    <property type="match status" value="1"/>
</dbReference>
<sequence length="171" mass="19120">MLVCDFKTTCLNWVNVDDVVMGGVSNSAMQLTQDGTAVFAGNLSLENSGGFASVRTVLERRNYADFAGFRIRVKGDGKRYSFRARNDERFDGVVYKFDFETVPDEWMEIDLSFAGFIPSFRGRTLVDVPPLDSSNIVQIGLLVSNKQAGAFWLEIAWIEAYRADTVASSFR</sequence>
<dbReference type="InterPro" id="IPR008979">
    <property type="entry name" value="Galactose-bd-like_sf"/>
</dbReference>
<dbReference type="OrthoDB" id="442188at2"/>
<dbReference type="SMR" id="Q8KAS2"/>
<evidence type="ECO:0000256" key="1">
    <source>
        <dbReference type="ARBA" id="ARBA00007884"/>
    </source>
</evidence>
<dbReference type="AlphaFoldDB" id="Q8KAS2"/>
<feature type="domain" description="NADH:ubiquinone oxidoreductase intermediate-associated protein 30" evidence="2">
    <location>
        <begin position="7"/>
        <end position="155"/>
    </location>
</feature>
<dbReference type="InterPro" id="IPR039131">
    <property type="entry name" value="NDUFAF1"/>
</dbReference>
<gene>
    <name evidence="3" type="ordered locus">CT2083</name>
</gene>
<dbReference type="PANTHER" id="PTHR13194">
    <property type="entry name" value="COMPLEX I INTERMEDIATE-ASSOCIATED PROTEIN 30"/>
    <property type="match status" value="1"/>
</dbReference>